<evidence type="ECO:0000313" key="2">
    <source>
        <dbReference type="EMBL" id="CRK88212.1"/>
    </source>
</evidence>
<name>A0A1J1HLC0_9DIPT</name>
<dbReference type="PANTHER" id="PTHR15976:SF16">
    <property type="entry name" value="ASTEROID DOMAIN-CONTAINING PROTEIN"/>
    <property type="match status" value="1"/>
</dbReference>
<accession>A0A1J1HLC0</accession>
<gene>
    <name evidence="2" type="ORF">CLUMA_CG001993</name>
</gene>
<dbReference type="EMBL" id="CVRI01000006">
    <property type="protein sequence ID" value="CRK88212.1"/>
    <property type="molecule type" value="Genomic_DNA"/>
</dbReference>
<dbReference type="AlphaFoldDB" id="A0A1J1HLC0"/>
<dbReference type="PANTHER" id="PTHR15976">
    <property type="entry name" value="CONSTITUTIVE COACTIVATOR OF PEROXISOME PROLIFERATOR-ACTIVATED RECEPTOR GAMMA"/>
    <property type="match status" value="1"/>
</dbReference>
<dbReference type="GO" id="GO:0005634">
    <property type="term" value="C:nucleus"/>
    <property type="evidence" value="ECO:0007669"/>
    <property type="project" value="TreeGrafter"/>
</dbReference>
<reference evidence="2 3" key="1">
    <citation type="submission" date="2015-04" db="EMBL/GenBank/DDBJ databases">
        <authorList>
            <person name="Syromyatnikov M.Y."/>
            <person name="Popov V.N."/>
        </authorList>
    </citation>
    <scope>NUCLEOTIDE SEQUENCE [LARGE SCALE GENOMIC DNA]</scope>
</reference>
<protein>
    <submittedName>
        <fullName evidence="2">CLUMA_CG001993, isoform A</fullName>
    </submittedName>
</protein>
<evidence type="ECO:0000256" key="1">
    <source>
        <dbReference type="ARBA" id="ARBA00009495"/>
    </source>
</evidence>
<dbReference type="STRING" id="568069.A0A1J1HLC0"/>
<dbReference type="OrthoDB" id="6354174at2759"/>
<organism evidence="2 3">
    <name type="scientific">Clunio marinus</name>
    <dbReference type="NCBI Taxonomy" id="568069"/>
    <lineage>
        <taxon>Eukaryota</taxon>
        <taxon>Metazoa</taxon>
        <taxon>Ecdysozoa</taxon>
        <taxon>Arthropoda</taxon>
        <taxon>Hexapoda</taxon>
        <taxon>Insecta</taxon>
        <taxon>Pterygota</taxon>
        <taxon>Neoptera</taxon>
        <taxon>Endopterygota</taxon>
        <taxon>Diptera</taxon>
        <taxon>Nematocera</taxon>
        <taxon>Chironomoidea</taxon>
        <taxon>Chironomidae</taxon>
        <taxon>Clunio</taxon>
    </lineage>
</organism>
<comment type="similarity">
    <text evidence="1">Belongs to the constitutive coactivator of PPAR-gamma family.</text>
</comment>
<dbReference type="InterPro" id="IPR026784">
    <property type="entry name" value="Coact_PPARg"/>
</dbReference>
<evidence type="ECO:0000313" key="3">
    <source>
        <dbReference type="Proteomes" id="UP000183832"/>
    </source>
</evidence>
<dbReference type="Proteomes" id="UP000183832">
    <property type="component" value="Unassembled WGS sequence"/>
</dbReference>
<proteinExistence type="inferred from homology"/>
<keyword evidence="3" id="KW-1185">Reference proteome</keyword>
<dbReference type="SUPFAM" id="SSF88723">
    <property type="entry name" value="PIN domain-like"/>
    <property type="match status" value="1"/>
</dbReference>
<sequence>MNILLSNCCRKLIKVMGIFELQTFININAKDCIKYVSIMEEIDKFEKLKNGLRPILVFDVMPLVNLITKDNALDVLCGGRHQMHQKFFDDLFYRLSRKSELIFFLDGSVKESKIPTWSKRQNQKYEDHLDIINYVDQGVPLHVIESKHRSKLYVNILLNVIEASCRKYGQLYYAVHEECDQELARFAFKSNRVLAVLSNDSDFLIFPGSWRYFSLRDLNPRTLTTREFDRKAFRKALQLRQFQMPIFASLAGNDFVPLYDLQPLHKILFSNRKNKFPEISKYVRKNFKTLQSRSDVVKILKKLLSNNITNETFIKIFHSLESYNIIDEVENDNSHDHFLYDHNLFTYNILNDVSLVFSLVFYDLRQSHSPSYYNLSVPMFQRQAGILLQHHSSLSNSFLTIYTKKNHHSKYKKYLVEPTFPPFIVPSLRELYSDNIEVDDIRFDLLKWSIYWKRLEDFNFKLIPRQFLTDVLTIGFMIQERLITSMEADIFLWTIINVEWGSIPRNLKPPEKLHPKAFRLAFAYVKLFANIDRSIEICGLKKRFGVNILNL</sequence>
<dbReference type="Gene3D" id="3.40.50.1010">
    <property type="entry name" value="5'-nuclease"/>
    <property type="match status" value="1"/>
</dbReference>
<dbReference type="InterPro" id="IPR029060">
    <property type="entry name" value="PIN-like_dom_sf"/>
</dbReference>